<evidence type="ECO:0000313" key="2">
    <source>
        <dbReference type="Proteomes" id="UP001234989"/>
    </source>
</evidence>
<proteinExistence type="predicted"/>
<accession>A0AAF0PQC5</accession>
<dbReference type="EMBL" id="CP133612">
    <property type="protein sequence ID" value="WMV07245.1"/>
    <property type="molecule type" value="Genomic_DNA"/>
</dbReference>
<keyword evidence="2" id="KW-1185">Reference proteome</keyword>
<evidence type="ECO:0000313" key="1">
    <source>
        <dbReference type="EMBL" id="WMV07245.1"/>
    </source>
</evidence>
<dbReference type="Proteomes" id="UP001234989">
    <property type="component" value="Chromosome 1"/>
</dbReference>
<name>A0AAF0PQC5_SOLVR</name>
<dbReference type="AlphaFoldDB" id="A0AAF0PQC5"/>
<sequence>MKKIGERCGKWIEMEEETELKNHLRWAQIPQGMPLGAKHKALRIWDGIIEKTEKKLALWKSQYLSLGGRVTLINSEPQVSDGVHQVGHDDEITPSVVPTGVKNDGDVALLEDYNLYDNPLWNVEKEGDTCFQVVTSSLSVPILDGA</sequence>
<protein>
    <submittedName>
        <fullName evidence="1">Uncharacterized protein</fullName>
    </submittedName>
</protein>
<reference evidence="1" key="1">
    <citation type="submission" date="2023-08" db="EMBL/GenBank/DDBJ databases">
        <title>A de novo genome assembly of Solanum verrucosum Schlechtendal, a Mexican diploid species geographically isolated from the other diploid A-genome species in potato relatives.</title>
        <authorList>
            <person name="Hosaka K."/>
        </authorList>
    </citation>
    <scope>NUCLEOTIDE SEQUENCE</scope>
    <source>
        <tissue evidence="1">Young leaves</tissue>
    </source>
</reference>
<organism evidence="1 2">
    <name type="scientific">Solanum verrucosum</name>
    <dbReference type="NCBI Taxonomy" id="315347"/>
    <lineage>
        <taxon>Eukaryota</taxon>
        <taxon>Viridiplantae</taxon>
        <taxon>Streptophyta</taxon>
        <taxon>Embryophyta</taxon>
        <taxon>Tracheophyta</taxon>
        <taxon>Spermatophyta</taxon>
        <taxon>Magnoliopsida</taxon>
        <taxon>eudicotyledons</taxon>
        <taxon>Gunneridae</taxon>
        <taxon>Pentapetalae</taxon>
        <taxon>asterids</taxon>
        <taxon>lamiids</taxon>
        <taxon>Solanales</taxon>
        <taxon>Solanaceae</taxon>
        <taxon>Solanoideae</taxon>
        <taxon>Solaneae</taxon>
        <taxon>Solanum</taxon>
    </lineage>
</organism>
<gene>
    <name evidence="1" type="ORF">MTR67_000630</name>
</gene>